<sequence>MSLKPIEELSLDEMRDLAESATRFDPELYRTHEEPLPYEICDLADLVTGPDPELRMHEEFEPEVEEQEDLQTQIRGMAEVIRNLDGSAEDPDLYMLDDRATVLLWAFKACGNVEVCRE</sequence>
<evidence type="ECO:0000313" key="2">
    <source>
        <dbReference type="Proteomes" id="UP000801428"/>
    </source>
</evidence>
<accession>A0A9P4TBC0</accession>
<reference evidence="1" key="1">
    <citation type="submission" date="2019-04" db="EMBL/GenBank/DDBJ databases">
        <title>Sequencing of skin fungus with MAO and IRED activity.</title>
        <authorList>
            <person name="Marsaioli A.J."/>
            <person name="Bonatto J.M.C."/>
            <person name="Reis Junior O."/>
        </authorList>
    </citation>
    <scope>NUCLEOTIDE SEQUENCE</scope>
    <source>
        <strain evidence="1">30M1</strain>
    </source>
</reference>
<dbReference type="Proteomes" id="UP000801428">
    <property type="component" value="Unassembled WGS sequence"/>
</dbReference>
<dbReference type="AlphaFoldDB" id="A0A9P4TBC0"/>
<proteinExistence type="predicted"/>
<organism evidence="1 2">
    <name type="scientific">Curvularia kusanoi</name>
    <name type="common">Cochliobolus kusanoi</name>
    <dbReference type="NCBI Taxonomy" id="90978"/>
    <lineage>
        <taxon>Eukaryota</taxon>
        <taxon>Fungi</taxon>
        <taxon>Dikarya</taxon>
        <taxon>Ascomycota</taxon>
        <taxon>Pezizomycotina</taxon>
        <taxon>Dothideomycetes</taxon>
        <taxon>Pleosporomycetidae</taxon>
        <taxon>Pleosporales</taxon>
        <taxon>Pleosporineae</taxon>
        <taxon>Pleosporaceae</taxon>
        <taxon>Curvularia</taxon>
    </lineage>
</organism>
<protein>
    <submittedName>
        <fullName evidence="1">Uncharacterized protein</fullName>
    </submittedName>
</protein>
<gene>
    <name evidence="1" type="ORF">E8E13_003868</name>
</gene>
<evidence type="ECO:0000313" key="1">
    <source>
        <dbReference type="EMBL" id="KAF2999276.1"/>
    </source>
</evidence>
<comment type="caution">
    <text evidence="1">The sequence shown here is derived from an EMBL/GenBank/DDBJ whole genome shotgun (WGS) entry which is preliminary data.</text>
</comment>
<dbReference type="EMBL" id="SWKU01000017">
    <property type="protein sequence ID" value="KAF2999276.1"/>
    <property type="molecule type" value="Genomic_DNA"/>
</dbReference>
<keyword evidence="2" id="KW-1185">Reference proteome</keyword>
<dbReference type="OrthoDB" id="445357at2759"/>
<name>A0A9P4TBC0_CURKU</name>